<reference evidence="2 3" key="1">
    <citation type="journal article" date="2013" name="Mar. Genomics">
        <title>Expression of sulfatases in Rhodopirellula baltica and the diversity of sulfatases in the genus Rhodopirellula.</title>
        <authorList>
            <person name="Wegner C.E."/>
            <person name="Richter-Heitmann T."/>
            <person name="Klindworth A."/>
            <person name="Klockow C."/>
            <person name="Richter M."/>
            <person name="Achstetter T."/>
            <person name="Glockner F.O."/>
            <person name="Harder J."/>
        </authorList>
    </citation>
    <scope>NUCLEOTIDE SEQUENCE [LARGE SCALE GENOMIC DNA]</scope>
    <source>
        <strain evidence="2 3">SM1</strain>
    </source>
</reference>
<sequence>MKKRYNACPNGFQDFANDSWLPTSLAAQPSGNTPTAPISQSH</sequence>
<evidence type="ECO:0000256" key="1">
    <source>
        <dbReference type="SAM" id="MobiDB-lite"/>
    </source>
</evidence>
<protein>
    <submittedName>
        <fullName evidence="2">Uncharacterized protein</fullName>
    </submittedName>
</protein>
<dbReference type="AlphaFoldDB" id="M5RDH3"/>
<evidence type="ECO:0000313" key="2">
    <source>
        <dbReference type="EMBL" id="EMI17430.1"/>
    </source>
</evidence>
<gene>
    <name evidence="2" type="ORF">RMSM_05659</name>
</gene>
<dbReference type="Proteomes" id="UP000011991">
    <property type="component" value="Unassembled WGS sequence"/>
</dbReference>
<comment type="caution">
    <text evidence="2">The sequence shown here is derived from an EMBL/GenBank/DDBJ whole genome shotgun (WGS) entry which is preliminary data.</text>
</comment>
<accession>M5RDH3</accession>
<evidence type="ECO:0000313" key="3">
    <source>
        <dbReference type="Proteomes" id="UP000011991"/>
    </source>
</evidence>
<proteinExistence type="predicted"/>
<feature type="region of interest" description="Disordered" evidence="1">
    <location>
        <begin position="22"/>
        <end position="42"/>
    </location>
</feature>
<organism evidence="2 3">
    <name type="scientific">Rhodopirellula maiorica SM1</name>
    <dbReference type="NCBI Taxonomy" id="1265738"/>
    <lineage>
        <taxon>Bacteria</taxon>
        <taxon>Pseudomonadati</taxon>
        <taxon>Planctomycetota</taxon>
        <taxon>Planctomycetia</taxon>
        <taxon>Pirellulales</taxon>
        <taxon>Pirellulaceae</taxon>
        <taxon>Novipirellula</taxon>
    </lineage>
</organism>
<dbReference type="PATRIC" id="fig|1265738.3.peg.5659"/>
<dbReference type="EMBL" id="ANOG01000801">
    <property type="protein sequence ID" value="EMI17430.1"/>
    <property type="molecule type" value="Genomic_DNA"/>
</dbReference>
<keyword evidence="3" id="KW-1185">Reference proteome</keyword>
<name>M5RDH3_9BACT</name>